<gene>
    <name evidence="1" type="ORF">LTRI10_LOCUS51638</name>
</gene>
<evidence type="ECO:0000313" key="2">
    <source>
        <dbReference type="Proteomes" id="UP001497516"/>
    </source>
</evidence>
<sequence length="98" mass="11522">MPRPKREENNCSLLSYFYFIPSVCFLRKKGDFENETAAAASKYTRSQRLLPFYAAEMQLVTVDAAGRWRRWRQLGERRKLAISYHQFTTDASDTMEVC</sequence>
<evidence type="ECO:0000313" key="1">
    <source>
        <dbReference type="EMBL" id="CAL1412338.1"/>
    </source>
</evidence>
<dbReference type="Proteomes" id="UP001497516">
    <property type="component" value="Chromosome 9"/>
</dbReference>
<dbReference type="AlphaFoldDB" id="A0AAV2GNL8"/>
<accession>A0AAV2GNL8</accession>
<proteinExistence type="predicted"/>
<name>A0AAV2GNL8_9ROSI</name>
<keyword evidence="2" id="KW-1185">Reference proteome</keyword>
<reference evidence="1 2" key="1">
    <citation type="submission" date="2024-04" db="EMBL/GenBank/DDBJ databases">
        <authorList>
            <person name="Fracassetti M."/>
        </authorList>
    </citation>
    <scope>NUCLEOTIDE SEQUENCE [LARGE SCALE GENOMIC DNA]</scope>
</reference>
<dbReference type="EMBL" id="OZ034822">
    <property type="protein sequence ID" value="CAL1412338.1"/>
    <property type="molecule type" value="Genomic_DNA"/>
</dbReference>
<organism evidence="1 2">
    <name type="scientific">Linum trigynum</name>
    <dbReference type="NCBI Taxonomy" id="586398"/>
    <lineage>
        <taxon>Eukaryota</taxon>
        <taxon>Viridiplantae</taxon>
        <taxon>Streptophyta</taxon>
        <taxon>Embryophyta</taxon>
        <taxon>Tracheophyta</taxon>
        <taxon>Spermatophyta</taxon>
        <taxon>Magnoliopsida</taxon>
        <taxon>eudicotyledons</taxon>
        <taxon>Gunneridae</taxon>
        <taxon>Pentapetalae</taxon>
        <taxon>rosids</taxon>
        <taxon>fabids</taxon>
        <taxon>Malpighiales</taxon>
        <taxon>Linaceae</taxon>
        <taxon>Linum</taxon>
    </lineage>
</organism>
<protein>
    <submittedName>
        <fullName evidence="1">Uncharacterized protein</fullName>
    </submittedName>
</protein>